<evidence type="ECO:0000256" key="8">
    <source>
        <dbReference type="ARBA" id="ARBA00022900"/>
    </source>
</evidence>
<dbReference type="InterPro" id="IPR023796">
    <property type="entry name" value="Serpin_dom"/>
</dbReference>
<proteinExistence type="inferred from homology"/>
<dbReference type="InterPro" id="IPR042178">
    <property type="entry name" value="Serpin_sf_1"/>
</dbReference>
<dbReference type="InterPro" id="IPR042185">
    <property type="entry name" value="Serpin_sf_2"/>
</dbReference>
<dbReference type="GeneTree" id="ENSGT00940000154573"/>
<dbReference type="GO" id="GO:0051246">
    <property type="term" value="P:regulation of protein metabolic process"/>
    <property type="evidence" value="ECO:0007669"/>
    <property type="project" value="UniProtKB-ARBA"/>
</dbReference>
<dbReference type="MEROPS" id="I04.006"/>
<keyword evidence="13" id="KW-1185">Reference proteome</keyword>
<dbReference type="PROSITE" id="PS00284">
    <property type="entry name" value="SERPIN"/>
    <property type="match status" value="1"/>
</dbReference>
<dbReference type="HOGENOM" id="CLU_023330_0_2_1"/>
<dbReference type="SMART" id="SM00093">
    <property type="entry name" value="SERPIN"/>
    <property type="match status" value="1"/>
</dbReference>
<dbReference type="GO" id="GO:0044194">
    <property type="term" value="C:cytolytic granule"/>
    <property type="evidence" value="ECO:0007669"/>
    <property type="project" value="UniProtKB-SubCell"/>
</dbReference>
<keyword evidence="8" id="KW-0722">Serine protease inhibitor</keyword>
<evidence type="ECO:0000259" key="11">
    <source>
        <dbReference type="SMART" id="SM00093"/>
    </source>
</evidence>
<comment type="similarity">
    <text evidence="3">Belongs to the serpin family. Ov-serpin subfamily.</text>
</comment>
<feature type="domain" description="Serpin" evidence="11">
    <location>
        <begin position="13"/>
        <end position="379"/>
    </location>
</feature>
<keyword evidence="7" id="KW-0967">Endosome</keyword>
<gene>
    <name evidence="12" type="primary">SERPINB1</name>
</gene>
<evidence type="ECO:0000313" key="12">
    <source>
        <dbReference type="Ensembl" id="ENSOANP00000003350.2"/>
    </source>
</evidence>
<dbReference type="Pfam" id="PF00079">
    <property type="entry name" value="Serpin"/>
    <property type="match status" value="1"/>
</dbReference>
<evidence type="ECO:0000256" key="3">
    <source>
        <dbReference type="ARBA" id="ARBA00006426"/>
    </source>
</evidence>
<evidence type="ECO:0000313" key="13">
    <source>
        <dbReference type="Proteomes" id="UP000002279"/>
    </source>
</evidence>
<dbReference type="InterPro" id="IPR023795">
    <property type="entry name" value="Serpin_CS"/>
</dbReference>
<protein>
    <submittedName>
        <fullName evidence="12">Serpin family B member 1</fullName>
    </submittedName>
</protein>
<evidence type="ECO:0000256" key="2">
    <source>
        <dbReference type="ARBA" id="ARBA00004496"/>
    </source>
</evidence>
<evidence type="ECO:0000256" key="6">
    <source>
        <dbReference type="ARBA" id="ARBA00022690"/>
    </source>
</evidence>
<dbReference type="Bgee" id="ENSOANG00000002109">
    <property type="expression patterns" value="Expressed in fibroblast and 8 other cell types or tissues"/>
</dbReference>
<dbReference type="CDD" id="cd19560">
    <property type="entry name" value="serpinB1_LEI"/>
    <property type="match status" value="1"/>
</dbReference>
<dbReference type="SUPFAM" id="SSF56574">
    <property type="entry name" value="Serpins"/>
    <property type="match status" value="1"/>
</dbReference>
<name>F6ULR0_ORNAN</name>
<dbReference type="AlphaFoldDB" id="F6ULR0"/>
<dbReference type="PANTHER" id="PTHR11461:SF180">
    <property type="entry name" value="LEUKOCYTE ELASTASE INHIBITOR"/>
    <property type="match status" value="1"/>
</dbReference>
<dbReference type="FunFam" id="2.10.310.10:FF:000001">
    <property type="entry name" value="Serpin family A member 1"/>
    <property type="match status" value="1"/>
</dbReference>
<evidence type="ECO:0000256" key="10">
    <source>
        <dbReference type="ARBA" id="ARBA00037806"/>
    </source>
</evidence>
<dbReference type="PANTHER" id="PTHR11461">
    <property type="entry name" value="SERINE PROTEASE INHIBITOR, SERPIN"/>
    <property type="match status" value="1"/>
</dbReference>
<evidence type="ECO:0000256" key="7">
    <source>
        <dbReference type="ARBA" id="ARBA00022753"/>
    </source>
</evidence>
<evidence type="ECO:0000256" key="4">
    <source>
        <dbReference type="ARBA" id="ARBA00022490"/>
    </source>
</evidence>
<dbReference type="Proteomes" id="UP000002279">
    <property type="component" value="Chromosome X3"/>
</dbReference>
<dbReference type="GO" id="GO:0004867">
    <property type="term" value="F:serine-type endopeptidase inhibitor activity"/>
    <property type="evidence" value="ECO:0000318"/>
    <property type="project" value="GO_Central"/>
</dbReference>
<dbReference type="GO" id="GO:0032691">
    <property type="term" value="P:negative regulation of interleukin-1 beta production"/>
    <property type="evidence" value="ECO:0000318"/>
    <property type="project" value="GO_Central"/>
</dbReference>
<keyword evidence="9" id="KW-0458">Lysosome</keyword>
<accession>F6ULR0</accession>
<dbReference type="OMA" id="YFNAAWA"/>
<dbReference type="Gene3D" id="3.30.497.10">
    <property type="entry name" value="Antithrombin, subunit I, domain 2"/>
    <property type="match status" value="1"/>
</dbReference>
<dbReference type="InterPro" id="IPR000215">
    <property type="entry name" value="Serpin_fam"/>
</dbReference>
<evidence type="ECO:0000256" key="9">
    <source>
        <dbReference type="ARBA" id="ARBA00023228"/>
    </source>
</evidence>
<evidence type="ECO:0000256" key="5">
    <source>
        <dbReference type="ARBA" id="ARBA00022553"/>
    </source>
</evidence>
<dbReference type="STRING" id="9258.ENSOANP00000003350"/>
<comment type="subcellular location">
    <subcellularLocation>
        <location evidence="10">Cytolytic granule</location>
    </subcellularLocation>
    <subcellularLocation>
        <location evidence="2">Cytoplasm</location>
    </subcellularLocation>
    <subcellularLocation>
        <location evidence="1">Early endosome</location>
    </subcellularLocation>
</comment>
<dbReference type="InterPro" id="IPR036186">
    <property type="entry name" value="Serpin_sf"/>
</dbReference>
<reference evidence="12 13" key="1">
    <citation type="journal article" date="2008" name="Nature">
        <title>Genome analysis of the platypus reveals unique signatures of evolution.</title>
        <authorList>
            <person name="Warren W.C."/>
            <person name="Hillier L.W."/>
            <person name="Marshall Graves J.A."/>
            <person name="Birney E."/>
            <person name="Ponting C.P."/>
            <person name="Grutzner F."/>
            <person name="Belov K."/>
            <person name="Miller W."/>
            <person name="Clarke L."/>
            <person name="Chinwalla A.T."/>
            <person name="Yang S.P."/>
            <person name="Heger A."/>
            <person name="Locke D.P."/>
            <person name="Miethke P."/>
            <person name="Waters P.D."/>
            <person name="Veyrunes F."/>
            <person name="Fulton L."/>
            <person name="Fulton B."/>
            <person name="Graves T."/>
            <person name="Wallis J."/>
            <person name="Puente X.S."/>
            <person name="Lopez-Otin C."/>
            <person name="Ordonez G.R."/>
            <person name="Eichler E.E."/>
            <person name="Chen L."/>
            <person name="Cheng Z."/>
            <person name="Deakin J.E."/>
            <person name="Alsop A."/>
            <person name="Thompson K."/>
            <person name="Kirby P."/>
            <person name="Papenfuss A.T."/>
            <person name="Wakefield M.J."/>
            <person name="Olender T."/>
            <person name="Lancet D."/>
            <person name="Huttley G.A."/>
            <person name="Smit A.F."/>
            <person name="Pask A."/>
            <person name="Temple-Smith P."/>
            <person name="Batzer M.A."/>
            <person name="Walker J.A."/>
            <person name="Konkel M.K."/>
            <person name="Harris R.S."/>
            <person name="Whittington C.M."/>
            <person name="Wong E.S."/>
            <person name="Gemmell N.J."/>
            <person name="Buschiazzo E."/>
            <person name="Vargas Jentzsch I.M."/>
            <person name="Merkel A."/>
            <person name="Schmitz J."/>
            <person name="Zemann A."/>
            <person name="Churakov G."/>
            <person name="Kriegs J.O."/>
            <person name="Brosius J."/>
            <person name="Murchison E.P."/>
            <person name="Sachidanandam R."/>
            <person name="Smith C."/>
            <person name="Hannon G.J."/>
            <person name="Tsend-Ayush E."/>
            <person name="McMillan D."/>
            <person name="Attenborough R."/>
            <person name="Rens W."/>
            <person name="Ferguson-Smith M."/>
            <person name="Lefevre C.M."/>
            <person name="Sharp J.A."/>
            <person name="Nicholas K.R."/>
            <person name="Ray D.A."/>
            <person name="Kube M."/>
            <person name="Reinhardt R."/>
            <person name="Pringle T.H."/>
            <person name="Taylor J."/>
            <person name="Jones R.C."/>
            <person name="Nixon B."/>
            <person name="Dacheux J.L."/>
            <person name="Niwa H."/>
            <person name="Sekita Y."/>
            <person name="Huang X."/>
            <person name="Stark A."/>
            <person name="Kheradpour P."/>
            <person name="Kellis M."/>
            <person name="Flicek P."/>
            <person name="Chen Y."/>
            <person name="Webber C."/>
            <person name="Hardison R."/>
            <person name="Nelson J."/>
            <person name="Hallsworth-Pepin K."/>
            <person name="Delehaunty K."/>
            <person name="Markovic C."/>
            <person name="Minx P."/>
            <person name="Feng Y."/>
            <person name="Kremitzki C."/>
            <person name="Mitreva M."/>
            <person name="Glasscock J."/>
            <person name="Wylie T."/>
            <person name="Wohldmann P."/>
            <person name="Thiru P."/>
            <person name="Nhan M.N."/>
            <person name="Pohl C.S."/>
            <person name="Smith S.M."/>
            <person name="Hou S."/>
            <person name="Nefedov M."/>
            <person name="de Jong P.J."/>
            <person name="Renfree M.B."/>
            <person name="Mardis E.R."/>
            <person name="Wilson R.K."/>
        </authorList>
    </citation>
    <scope>NUCLEOTIDE SEQUENCE [LARGE SCALE GENOMIC DNA]</scope>
    <source>
        <strain evidence="12 13">Glennie</strain>
    </source>
</reference>
<dbReference type="OrthoDB" id="671595at2759"/>
<reference evidence="12" key="2">
    <citation type="submission" date="2025-08" db="UniProtKB">
        <authorList>
            <consortium name="Ensembl"/>
        </authorList>
    </citation>
    <scope>IDENTIFICATION</scope>
    <source>
        <strain evidence="12">Glennie</strain>
    </source>
</reference>
<dbReference type="GO" id="GO:0005615">
    <property type="term" value="C:extracellular space"/>
    <property type="evidence" value="ECO:0000318"/>
    <property type="project" value="GO_Central"/>
</dbReference>
<keyword evidence="5" id="KW-0597">Phosphoprotein</keyword>
<dbReference type="GO" id="GO:0044342">
    <property type="term" value="P:type B pancreatic cell proliferation"/>
    <property type="evidence" value="ECO:0007669"/>
    <property type="project" value="UniProtKB-ARBA"/>
</dbReference>
<keyword evidence="4" id="KW-0963">Cytoplasm</keyword>
<dbReference type="KEGG" id="oaa:100073952"/>
<dbReference type="FunFam" id="2.30.39.10:FF:000014">
    <property type="entry name" value="Serpin family B member 9"/>
    <property type="match status" value="1"/>
</dbReference>
<evidence type="ECO:0000256" key="1">
    <source>
        <dbReference type="ARBA" id="ARBA00004412"/>
    </source>
</evidence>
<dbReference type="FunFam" id="3.30.497.10:FF:000004">
    <property type="entry name" value="Serpin family B member 1"/>
    <property type="match status" value="1"/>
</dbReference>
<organism evidence="12 13">
    <name type="scientific">Ornithorhynchus anatinus</name>
    <name type="common">Duckbill platypus</name>
    <dbReference type="NCBI Taxonomy" id="9258"/>
    <lineage>
        <taxon>Eukaryota</taxon>
        <taxon>Metazoa</taxon>
        <taxon>Chordata</taxon>
        <taxon>Craniata</taxon>
        <taxon>Vertebrata</taxon>
        <taxon>Euteleostomi</taxon>
        <taxon>Mammalia</taxon>
        <taxon>Monotremata</taxon>
        <taxon>Ornithorhynchidae</taxon>
        <taxon>Ornithorhynchus</taxon>
    </lineage>
</organism>
<dbReference type="Gene3D" id="2.30.39.10">
    <property type="entry name" value="Alpha-1-antitrypsin, domain 1"/>
    <property type="match status" value="1"/>
</dbReference>
<dbReference type="Ensembl" id="ENSOANT00000003351.4">
    <property type="protein sequence ID" value="ENSOANP00000003350.2"/>
    <property type="gene ID" value="ENSOANG00000002109.4"/>
</dbReference>
<dbReference type="eggNOG" id="KOG2392">
    <property type="taxonomic scope" value="Eukaryota"/>
</dbReference>
<dbReference type="GO" id="GO:0005769">
    <property type="term" value="C:early endosome"/>
    <property type="evidence" value="ECO:0007669"/>
    <property type="project" value="UniProtKB-SubCell"/>
</dbReference>
<keyword evidence="6" id="KW-0646">Protease inhibitor</keyword>
<sequence>MEQLSTANTRFTIDLFGALNEANPTGNIFVSPISISSALAMIYLGARGDTAAQVSKTFHFDAVDEVHSRFQSLNADINKRGASYVLKLANRLYGEKTYSFLPDFLASTEKLYGASLTTTDFVKASEEARKEINQWVEGQTEGKIPELLAEGIVDSLTKLVLVNAIYFKGNWAEKFDEKATSDKPFRLNKKEQKTVRMMYQKKKLPYGYVEEMKCHVLELPYVDKELSMIILLPDDIEDDSTGLKNIEKQLTLEKLREWTRSENLESLDVHVRLPKFKLEDSYNLNSHLSRLGLKDLFVSGRADLSGMSGARDLFISKIIHKSFVEVNEEGTEAAAATAGISMFCMIMHEPKFTADHPFLFFIRHNPTGSILFFGRYSSP</sequence>
<reference evidence="12" key="3">
    <citation type="submission" date="2025-09" db="UniProtKB">
        <authorList>
            <consortium name="Ensembl"/>
        </authorList>
    </citation>
    <scope>IDENTIFICATION</scope>
    <source>
        <strain evidence="12">Glennie</strain>
    </source>
</reference>